<evidence type="ECO:0000256" key="8">
    <source>
        <dbReference type="ARBA" id="ARBA00023136"/>
    </source>
</evidence>
<evidence type="ECO:0000259" key="9">
    <source>
        <dbReference type="Pfam" id="PF02320"/>
    </source>
</evidence>
<keyword evidence="11" id="KW-1185">Reference proteome</keyword>
<gene>
    <name evidence="10" type="primary">NCL1_34879</name>
    <name evidence="10" type="ORF">NPIL_572231</name>
</gene>
<dbReference type="GO" id="GO:0005743">
    <property type="term" value="C:mitochondrial inner membrane"/>
    <property type="evidence" value="ECO:0007669"/>
    <property type="project" value="UniProtKB-SubCell"/>
</dbReference>
<accession>A0A8X6MFK6</accession>
<dbReference type="OrthoDB" id="6429033at2759"/>
<evidence type="ECO:0000256" key="7">
    <source>
        <dbReference type="ARBA" id="ARBA00023128"/>
    </source>
</evidence>
<reference evidence="10" key="1">
    <citation type="submission" date="2020-08" db="EMBL/GenBank/DDBJ databases">
        <title>Multicomponent nature underlies the extraordinary mechanical properties of spider dragline silk.</title>
        <authorList>
            <person name="Kono N."/>
            <person name="Nakamura H."/>
            <person name="Mori M."/>
            <person name="Yoshida Y."/>
            <person name="Ohtoshi R."/>
            <person name="Malay A.D."/>
            <person name="Moran D.A.P."/>
            <person name="Tomita M."/>
            <person name="Numata K."/>
            <person name="Arakawa K."/>
        </authorList>
    </citation>
    <scope>NUCLEOTIDE SEQUENCE</scope>
</reference>
<name>A0A8X6MFK6_NEPPI</name>
<comment type="subcellular location">
    <subcellularLocation>
        <location evidence="1">Mitochondrion inner membrane</location>
    </subcellularLocation>
</comment>
<evidence type="ECO:0000256" key="2">
    <source>
        <dbReference type="ARBA" id="ARBA00006498"/>
    </source>
</evidence>
<feature type="domain" description="Ubiquinol-cytochrome C reductase hinge" evidence="9">
    <location>
        <begin position="45"/>
        <end position="95"/>
    </location>
</feature>
<dbReference type="Proteomes" id="UP000887013">
    <property type="component" value="Unassembled WGS sequence"/>
</dbReference>
<dbReference type="SUPFAM" id="SSF81531">
    <property type="entry name" value="Non-heme 11 kDa protein of cytochrome bc1 complex (Ubiquinol-cytochrome c reductase)"/>
    <property type="match status" value="1"/>
</dbReference>
<evidence type="ECO:0000256" key="1">
    <source>
        <dbReference type="ARBA" id="ARBA00004273"/>
    </source>
</evidence>
<comment type="similarity">
    <text evidence="2">Belongs to the UQCRH/QCR6 family.</text>
</comment>
<evidence type="ECO:0000256" key="3">
    <source>
        <dbReference type="ARBA" id="ARBA00022448"/>
    </source>
</evidence>
<evidence type="ECO:0000313" key="11">
    <source>
        <dbReference type="Proteomes" id="UP000887013"/>
    </source>
</evidence>
<dbReference type="Gene3D" id="1.10.287.20">
    <property type="entry name" value="Ubiquinol-cytochrome C reductase hinge domain"/>
    <property type="match status" value="1"/>
</dbReference>
<keyword evidence="3" id="KW-0813">Transport</keyword>
<sequence>MLFKIFKSEKDDPNIGKDDEKIKTRDRDGFPFIKDHLQRHKDIYDCLNSDACIQSKTKLLDCLEKTNKEVTRFNENCNKEIIELMNCVKQCAAKKDRKRVE</sequence>
<keyword evidence="5" id="KW-0999">Mitochondrion inner membrane</keyword>
<evidence type="ECO:0000256" key="5">
    <source>
        <dbReference type="ARBA" id="ARBA00022792"/>
    </source>
</evidence>
<dbReference type="AlphaFoldDB" id="A0A8X6MFK6"/>
<keyword evidence="6" id="KW-0249">Electron transport</keyword>
<keyword evidence="7" id="KW-0496">Mitochondrion</keyword>
<dbReference type="EMBL" id="BMAW01045278">
    <property type="protein sequence ID" value="GFS48843.1"/>
    <property type="molecule type" value="Genomic_DNA"/>
</dbReference>
<evidence type="ECO:0000256" key="4">
    <source>
        <dbReference type="ARBA" id="ARBA00022660"/>
    </source>
</evidence>
<protein>
    <submittedName>
        <fullName evidence="10">UCR_hinge domain-containing protein</fullName>
    </submittedName>
</protein>
<dbReference type="InterPro" id="IPR023184">
    <property type="entry name" value="Ubol_cytC_Rdtase_hinge_dom"/>
</dbReference>
<evidence type="ECO:0000313" key="10">
    <source>
        <dbReference type="EMBL" id="GFS48843.1"/>
    </source>
</evidence>
<dbReference type="Pfam" id="PF02320">
    <property type="entry name" value="UCR_hinge"/>
    <property type="match status" value="1"/>
</dbReference>
<dbReference type="InterPro" id="IPR036811">
    <property type="entry name" value="Ubol_cytC_Rdtase_hinge_dom_sf"/>
</dbReference>
<comment type="caution">
    <text evidence="10">The sequence shown here is derived from an EMBL/GenBank/DDBJ whole genome shotgun (WGS) entry which is preliminary data.</text>
</comment>
<keyword evidence="8" id="KW-0472">Membrane</keyword>
<evidence type="ECO:0000256" key="6">
    <source>
        <dbReference type="ARBA" id="ARBA00022982"/>
    </source>
</evidence>
<organism evidence="10 11">
    <name type="scientific">Nephila pilipes</name>
    <name type="common">Giant wood spider</name>
    <name type="synonym">Nephila maculata</name>
    <dbReference type="NCBI Taxonomy" id="299642"/>
    <lineage>
        <taxon>Eukaryota</taxon>
        <taxon>Metazoa</taxon>
        <taxon>Ecdysozoa</taxon>
        <taxon>Arthropoda</taxon>
        <taxon>Chelicerata</taxon>
        <taxon>Arachnida</taxon>
        <taxon>Araneae</taxon>
        <taxon>Araneomorphae</taxon>
        <taxon>Entelegynae</taxon>
        <taxon>Araneoidea</taxon>
        <taxon>Nephilidae</taxon>
        <taxon>Nephila</taxon>
    </lineage>
</organism>
<keyword evidence="4" id="KW-0679">Respiratory chain</keyword>
<proteinExistence type="inferred from homology"/>